<reference evidence="5 6" key="1">
    <citation type="submission" date="2018-03" db="EMBL/GenBank/DDBJ databases">
        <title>Draft Genome Sequences of the Obligatory Marine Myxobacteria Enhygromyxa salina SWB005.</title>
        <authorList>
            <person name="Poehlein A."/>
            <person name="Moghaddam J.A."/>
            <person name="Harms H."/>
            <person name="Alanjari M."/>
            <person name="Koenig G.M."/>
            <person name="Daniel R."/>
            <person name="Schaeberle T.F."/>
        </authorList>
    </citation>
    <scope>NUCLEOTIDE SEQUENCE [LARGE SCALE GENOMIC DNA]</scope>
    <source>
        <strain evidence="5 6">SWB005</strain>
    </source>
</reference>
<dbReference type="Pfam" id="PF01645">
    <property type="entry name" value="Glu_synthase"/>
    <property type="match status" value="1"/>
</dbReference>
<dbReference type="OrthoDB" id="9758182at2"/>
<dbReference type="GO" id="GO:0004355">
    <property type="term" value="F:glutamate synthase (NADPH) activity"/>
    <property type="evidence" value="ECO:0007669"/>
    <property type="project" value="UniProtKB-EC"/>
</dbReference>
<dbReference type="SUPFAM" id="SSF51395">
    <property type="entry name" value="FMN-linked oxidoreductases"/>
    <property type="match status" value="1"/>
</dbReference>
<name>A0A2S9YEB2_9BACT</name>
<dbReference type="RefSeq" id="WP_106391042.1">
    <property type="nucleotide sequence ID" value="NZ_PVNK01000083.1"/>
</dbReference>
<feature type="domain" description="Glutamate synthase" evidence="4">
    <location>
        <begin position="152"/>
        <end position="470"/>
    </location>
</feature>
<dbReference type="EMBL" id="PVNK01000083">
    <property type="protein sequence ID" value="PRQ03454.1"/>
    <property type="molecule type" value="Genomic_DNA"/>
</dbReference>
<evidence type="ECO:0000313" key="6">
    <source>
        <dbReference type="Proteomes" id="UP000237968"/>
    </source>
</evidence>
<keyword evidence="6" id="KW-1185">Reference proteome</keyword>
<protein>
    <submittedName>
        <fullName evidence="5">Glutamate synthase [NADPH] large chain</fullName>
        <ecNumber evidence="5">1.4.1.13</ecNumber>
    </submittedName>
</protein>
<accession>A0A2S9YEB2</accession>
<dbReference type="Gene3D" id="3.20.20.70">
    <property type="entry name" value="Aldolase class I"/>
    <property type="match status" value="1"/>
</dbReference>
<feature type="transmembrane region" description="Helical" evidence="3">
    <location>
        <begin position="5"/>
        <end position="24"/>
    </location>
</feature>
<proteinExistence type="inferred from homology"/>
<comment type="similarity">
    <text evidence="1 2">Belongs to the glutamate synthase family.</text>
</comment>
<evidence type="ECO:0000256" key="1">
    <source>
        <dbReference type="ARBA" id="ARBA00009716"/>
    </source>
</evidence>
<keyword evidence="5" id="KW-0560">Oxidoreductase</keyword>
<dbReference type="PANTHER" id="PTHR43819">
    <property type="entry name" value="ARCHAEAL-TYPE GLUTAMATE SYNTHASE [NADPH]"/>
    <property type="match status" value="1"/>
</dbReference>
<evidence type="ECO:0000256" key="3">
    <source>
        <dbReference type="SAM" id="Phobius"/>
    </source>
</evidence>
<dbReference type="PIRSF" id="PIRSF006429">
    <property type="entry name" value="GOGAT_lg_2"/>
    <property type="match status" value="1"/>
</dbReference>
<comment type="caution">
    <text evidence="5">The sequence shown here is derived from an EMBL/GenBank/DDBJ whole genome shotgun (WGS) entry which is preliminary data.</text>
</comment>
<evidence type="ECO:0000256" key="2">
    <source>
        <dbReference type="PIRNR" id="PIRNR006429"/>
    </source>
</evidence>
<evidence type="ECO:0000259" key="4">
    <source>
        <dbReference type="Pfam" id="PF01645"/>
    </source>
</evidence>
<keyword evidence="3" id="KW-1133">Transmembrane helix</keyword>
<dbReference type="PIRSF" id="PIRSF500060">
    <property type="entry name" value="UCP500060"/>
    <property type="match status" value="1"/>
</dbReference>
<keyword evidence="3" id="KW-0812">Transmembrane</keyword>
<evidence type="ECO:0000313" key="5">
    <source>
        <dbReference type="EMBL" id="PRQ03454.1"/>
    </source>
</evidence>
<dbReference type="EC" id="1.4.1.13" evidence="5"/>
<dbReference type="Proteomes" id="UP000237968">
    <property type="component" value="Unassembled WGS sequence"/>
</dbReference>
<keyword evidence="3" id="KW-0472">Membrane</keyword>
<dbReference type="InterPro" id="IPR013785">
    <property type="entry name" value="Aldolase_TIM"/>
</dbReference>
<sequence length="526" mass="57722">MSARAWFGVVSIVVLGTIGALALWWPPSLIAYFFAGPLVLVGVYDLFQTKHAILRNFPLIGHGRYLFETIRPEINQYFIESNTDGMPFDREQRSVVYQRAKNVNDTTPFGTQLDVYLPGYEWLDHSLEAASPTKEDARLTIGAKHCSQPYSSSILNISAMSYGSLSRNAIEALNRGAARGEFAHNTGEGGISSYHLTGGGDLIWQIGTGYFGCRSKAGGFDEAAFTQRAKLAEVKMIEIKLSQGAKPGHGGILPAAKLTREIAEIRGVPLGQDVLSPPCHSTFNSPKTLLTFVARLRELSEGKPVGFKLCLGKRSEFLGICKAMLETGIEPDFITVDGAEGGTGAAPLEFSNRMGMPLTEALVFVHNALLGVGLRDDITVICSGKVLSAFDIARALAIGADACYSARAMLFALGCIQARRCNHNDCPTGVATQKPHLVRGLDIEDKAERVFNYHHNTIHAFLELLGAAGFSDPSELAPHHIHRRLDYQRSRHYGQLFNYLERDELLGDARRPEWDELWTAAHAERF</sequence>
<dbReference type="InterPro" id="IPR024188">
    <property type="entry name" value="GltB"/>
</dbReference>
<dbReference type="GO" id="GO:0006537">
    <property type="term" value="P:glutamate biosynthetic process"/>
    <property type="evidence" value="ECO:0007669"/>
    <property type="project" value="InterPro"/>
</dbReference>
<dbReference type="InterPro" id="IPR027283">
    <property type="entry name" value="YerD"/>
</dbReference>
<dbReference type="AlphaFoldDB" id="A0A2S9YEB2"/>
<dbReference type="PANTHER" id="PTHR43819:SF1">
    <property type="entry name" value="ARCHAEAL-TYPE GLUTAMATE SYNTHASE [NADPH]"/>
    <property type="match status" value="1"/>
</dbReference>
<dbReference type="CDD" id="cd02808">
    <property type="entry name" value="GltS_FMN"/>
    <property type="match status" value="1"/>
</dbReference>
<organism evidence="5 6">
    <name type="scientific">Enhygromyxa salina</name>
    <dbReference type="NCBI Taxonomy" id="215803"/>
    <lineage>
        <taxon>Bacteria</taxon>
        <taxon>Pseudomonadati</taxon>
        <taxon>Myxococcota</taxon>
        <taxon>Polyangia</taxon>
        <taxon>Nannocystales</taxon>
        <taxon>Nannocystaceae</taxon>
        <taxon>Enhygromyxa</taxon>
    </lineage>
</organism>
<dbReference type="InterPro" id="IPR002932">
    <property type="entry name" value="Glu_synthdom"/>
</dbReference>
<gene>
    <name evidence="5" type="primary">gltA_1</name>
    <name evidence="5" type="ORF">ENSA5_15800</name>
</gene>